<protein>
    <submittedName>
        <fullName evidence="2">Unannotated protein</fullName>
    </submittedName>
</protein>
<name>A0A6J7GB31_9ZZZZ</name>
<dbReference type="AlphaFoldDB" id="A0A6J7GB31"/>
<sequence length="155" mass="16875">MSPDAGAHPDGAAAEPPADTTTELRALLHDALTDYASHAAWRCEHPDRYPHDPECPCGYTTWARRTRAALAIETPTPTPDPDPIAYELGDRVQLVRVAGLNAGRIGVVADTDMRAQGFAFDLRIADRLGPETTWSSWANPEDLHPAPDDHDSDKL</sequence>
<evidence type="ECO:0000313" key="2">
    <source>
        <dbReference type="EMBL" id="CAB4900539.1"/>
    </source>
</evidence>
<feature type="region of interest" description="Disordered" evidence="1">
    <location>
        <begin position="133"/>
        <end position="155"/>
    </location>
</feature>
<feature type="compositionally biased region" description="Basic and acidic residues" evidence="1">
    <location>
        <begin position="141"/>
        <end position="155"/>
    </location>
</feature>
<gene>
    <name evidence="2" type="ORF">UFOPK3564_00544</name>
</gene>
<accession>A0A6J7GB31</accession>
<proteinExistence type="predicted"/>
<evidence type="ECO:0000256" key="1">
    <source>
        <dbReference type="SAM" id="MobiDB-lite"/>
    </source>
</evidence>
<dbReference type="EMBL" id="CAFBMK010000018">
    <property type="protein sequence ID" value="CAB4900539.1"/>
    <property type="molecule type" value="Genomic_DNA"/>
</dbReference>
<reference evidence="2" key="1">
    <citation type="submission" date="2020-05" db="EMBL/GenBank/DDBJ databases">
        <authorList>
            <person name="Chiriac C."/>
            <person name="Salcher M."/>
            <person name="Ghai R."/>
            <person name="Kavagutti S V."/>
        </authorList>
    </citation>
    <scope>NUCLEOTIDE SEQUENCE</scope>
</reference>
<organism evidence="2">
    <name type="scientific">freshwater metagenome</name>
    <dbReference type="NCBI Taxonomy" id="449393"/>
    <lineage>
        <taxon>unclassified sequences</taxon>
        <taxon>metagenomes</taxon>
        <taxon>ecological metagenomes</taxon>
    </lineage>
</organism>
<feature type="region of interest" description="Disordered" evidence="1">
    <location>
        <begin position="1"/>
        <end position="20"/>
    </location>
</feature>